<dbReference type="Proteomes" id="UP000594262">
    <property type="component" value="Unplaced"/>
</dbReference>
<dbReference type="EnsemblMetazoa" id="CLYHEMT021516.1">
    <property type="protein sequence ID" value="CLYHEMP021516.1"/>
    <property type="gene ID" value="CLYHEMG021516"/>
</dbReference>
<name>A0A7M5XD21_9CNID</name>
<evidence type="ECO:0000313" key="4">
    <source>
        <dbReference type="Proteomes" id="UP000594262"/>
    </source>
</evidence>
<keyword evidence="2" id="KW-1133">Transmembrane helix</keyword>
<proteinExistence type="predicted"/>
<evidence type="ECO:0000313" key="3">
    <source>
        <dbReference type="EnsemblMetazoa" id="CLYHEMP021516.1"/>
    </source>
</evidence>
<sequence>MAPQNMTGLVDDLDIWRNSGMIVPAIMTLICFVCTAVSLTVSGFICLRDREAQEASDNKAKHHKEQEFVSKVLGLFYKIRTSNIFRIQEIMQDLNDERPVWIGKKSEIILNLEYYGIYLTEREKTKLSASHEVFEIDCQSLFYFELERFSKAQAIYGPNVLKYFESIQQDGAAFPREFYPDSKPVFGTDIIYNVFTEMQIFTELFVLLSTGIDLEIISVRAIPSQFRHSKLGQELSMIQNFLYNYYLRVFPQERSTAAVMRKLPDLPIIYEPIAPTDEGGERETIETIIEESEEVIDPPASRRSSIMGRAPPIIPPPPAGTSSRRSSVASASGSTSKTSTTTTTKPRKMSLANLDKQRLKLINAYKTISERVRERPAYMGEEVDEEEEDVGDEDFSQESGELNASMDSRRVSFQSETTPKHSPKKDPQIRTKRKTIKKKIVEKRAVPETAAQQEVLLDEMRKRYKAPVRRDNSRRRGRLIKEETLIHNAFTYMTTRVIAFLQEKGQLSDEQIDNTKYLAVDRSFII</sequence>
<reference evidence="3" key="1">
    <citation type="submission" date="2021-01" db="UniProtKB">
        <authorList>
            <consortium name="EnsemblMetazoa"/>
        </authorList>
    </citation>
    <scope>IDENTIFICATION</scope>
</reference>
<dbReference type="RefSeq" id="XP_066914614.1">
    <property type="nucleotide sequence ID" value="XM_067058513.1"/>
</dbReference>
<feature type="region of interest" description="Disordered" evidence="1">
    <location>
        <begin position="377"/>
        <end position="431"/>
    </location>
</feature>
<feature type="compositionally biased region" description="Polar residues" evidence="1">
    <location>
        <begin position="397"/>
        <end position="417"/>
    </location>
</feature>
<feature type="compositionally biased region" description="Acidic residues" evidence="1">
    <location>
        <begin position="381"/>
        <end position="396"/>
    </location>
</feature>
<dbReference type="AlphaFoldDB" id="A0A7M5XD21"/>
<keyword evidence="2" id="KW-0812">Transmembrane</keyword>
<feature type="transmembrane region" description="Helical" evidence="2">
    <location>
        <begin position="20"/>
        <end position="47"/>
    </location>
</feature>
<keyword evidence="4" id="KW-1185">Reference proteome</keyword>
<organism evidence="3 4">
    <name type="scientific">Clytia hemisphaerica</name>
    <dbReference type="NCBI Taxonomy" id="252671"/>
    <lineage>
        <taxon>Eukaryota</taxon>
        <taxon>Metazoa</taxon>
        <taxon>Cnidaria</taxon>
        <taxon>Hydrozoa</taxon>
        <taxon>Hydroidolina</taxon>
        <taxon>Leptothecata</taxon>
        <taxon>Obeliida</taxon>
        <taxon>Clytiidae</taxon>
        <taxon>Clytia</taxon>
    </lineage>
</organism>
<protein>
    <submittedName>
        <fullName evidence="3">Uncharacterized protein</fullName>
    </submittedName>
</protein>
<evidence type="ECO:0000256" key="2">
    <source>
        <dbReference type="SAM" id="Phobius"/>
    </source>
</evidence>
<feature type="region of interest" description="Disordered" evidence="1">
    <location>
        <begin position="292"/>
        <end position="349"/>
    </location>
</feature>
<keyword evidence="2" id="KW-0472">Membrane</keyword>
<dbReference type="OrthoDB" id="6020681at2759"/>
<accession>A0A7M5XD21</accession>
<feature type="compositionally biased region" description="Low complexity" evidence="1">
    <location>
        <begin position="320"/>
        <end position="344"/>
    </location>
</feature>
<evidence type="ECO:0000256" key="1">
    <source>
        <dbReference type="SAM" id="MobiDB-lite"/>
    </source>
</evidence>
<dbReference type="GeneID" id="136801849"/>